<dbReference type="GO" id="GO:0004061">
    <property type="term" value="F:arylformamidase activity"/>
    <property type="evidence" value="ECO:0007669"/>
    <property type="project" value="TreeGrafter"/>
</dbReference>
<dbReference type="InterPro" id="IPR050300">
    <property type="entry name" value="GDXG_lipolytic_enzyme"/>
</dbReference>
<dbReference type="PANTHER" id="PTHR48081:SF33">
    <property type="entry name" value="KYNURENINE FORMAMIDASE"/>
    <property type="match status" value="1"/>
</dbReference>
<proteinExistence type="predicted"/>
<dbReference type="InterPro" id="IPR049492">
    <property type="entry name" value="BD-FAE-like_dom"/>
</dbReference>
<protein>
    <recommendedName>
        <fullName evidence="2">BD-FAE-like domain-containing protein</fullName>
    </recommendedName>
</protein>
<dbReference type="AlphaFoldDB" id="A0A9W8AAW3"/>
<dbReference type="SUPFAM" id="SSF53474">
    <property type="entry name" value="alpha/beta-Hydrolases"/>
    <property type="match status" value="1"/>
</dbReference>
<keyword evidence="4" id="KW-1185">Reference proteome</keyword>
<evidence type="ECO:0000313" key="3">
    <source>
        <dbReference type="EMBL" id="KAJ1927728.1"/>
    </source>
</evidence>
<dbReference type="EMBL" id="JANBPT010000105">
    <property type="protein sequence ID" value="KAJ1927728.1"/>
    <property type="molecule type" value="Genomic_DNA"/>
</dbReference>
<gene>
    <name evidence="3" type="ORF">IWQ60_002700</name>
</gene>
<dbReference type="Gene3D" id="3.40.50.1820">
    <property type="entry name" value="alpha/beta hydrolase"/>
    <property type="match status" value="1"/>
</dbReference>
<reference evidence="3" key="1">
    <citation type="submission" date="2022-07" db="EMBL/GenBank/DDBJ databases">
        <title>Phylogenomic reconstructions and comparative analyses of Kickxellomycotina fungi.</title>
        <authorList>
            <person name="Reynolds N.K."/>
            <person name="Stajich J.E."/>
            <person name="Barry K."/>
            <person name="Grigoriev I.V."/>
            <person name="Crous P."/>
            <person name="Smith M.E."/>
        </authorList>
    </citation>
    <scope>NUCLEOTIDE SEQUENCE</scope>
    <source>
        <strain evidence="3">RSA 861</strain>
    </source>
</reference>
<feature type="domain" description="BD-FAE-like" evidence="2">
    <location>
        <begin position="45"/>
        <end position="257"/>
    </location>
</feature>
<dbReference type="Proteomes" id="UP001150569">
    <property type="component" value="Unassembled WGS sequence"/>
</dbReference>
<name>A0A9W8AAW3_9FUNG</name>
<evidence type="ECO:0000259" key="2">
    <source>
        <dbReference type="Pfam" id="PF20434"/>
    </source>
</evidence>
<comment type="caution">
    <text evidence="3">The sequence shown here is derived from an EMBL/GenBank/DDBJ whole genome shotgun (WGS) entry which is preliminary data.</text>
</comment>
<keyword evidence="1" id="KW-0378">Hydrolase</keyword>
<dbReference type="PANTHER" id="PTHR48081">
    <property type="entry name" value="AB HYDROLASE SUPERFAMILY PROTEIN C4A8.06C"/>
    <property type="match status" value="1"/>
</dbReference>
<dbReference type="OrthoDB" id="6495301at2759"/>
<evidence type="ECO:0000256" key="1">
    <source>
        <dbReference type="ARBA" id="ARBA00022801"/>
    </source>
</evidence>
<organism evidence="3 4">
    <name type="scientific">Tieghemiomyces parasiticus</name>
    <dbReference type="NCBI Taxonomy" id="78921"/>
    <lineage>
        <taxon>Eukaryota</taxon>
        <taxon>Fungi</taxon>
        <taxon>Fungi incertae sedis</taxon>
        <taxon>Zoopagomycota</taxon>
        <taxon>Kickxellomycotina</taxon>
        <taxon>Dimargaritomycetes</taxon>
        <taxon>Dimargaritales</taxon>
        <taxon>Dimargaritaceae</taxon>
        <taxon>Tieghemiomyces</taxon>
    </lineage>
</organism>
<accession>A0A9W8AAW3</accession>
<dbReference type="Pfam" id="PF20434">
    <property type="entry name" value="BD-FAE"/>
    <property type="match status" value="1"/>
</dbReference>
<dbReference type="InterPro" id="IPR029058">
    <property type="entry name" value="AB_hydrolase_fold"/>
</dbReference>
<sequence>MPLHPVQVVRELIYSHPPTGVDAENTLDLYTPTAAPPDTAVPLARPPLLVFVHGGVWRTGDKAEHADLGQALSSQYGIAVAVVNYRLSHRPDEGSPAARVLMPAHVQDVARAVGFLLASGRAFGYDARRVYLSGHSAGAHIVALLTLQPGRYLRPALAETGGLPTTASPAADPHHDAVRGTCGSAGLYDLPRLVRTWPSYREFFDQAFPSPQEETLAVYSPQLVEPTATPVRPWLILHSAEDELVDEVQSAGFAARLKELNYPVTQYFDLHGAHDEMVSRPEYFQRLADFVQSHP</sequence>
<evidence type="ECO:0000313" key="4">
    <source>
        <dbReference type="Proteomes" id="UP001150569"/>
    </source>
</evidence>